<name>D4B594_ARTBC</name>
<dbReference type="HOGENOM" id="CLU_2108455_0_0_1"/>
<gene>
    <name evidence="1" type="ORF">ARB_03634</name>
</gene>
<evidence type="ECO:0000313" key="2">
    <source>
        <dbReference type="Proteomes" id="UP000008866"/>
    </source>
</evidence>
<evidence type="ECO:0000313" key="1">
    <source>
        <dbReference type="EMBL" id="EFE29488.1"/>
    </source>
</evidence>
<organism evidence="1 2">
    <name type="scientific">Arthroderma benhamiae (strain ATCC MYA-4681 / CBS 112371)</name>
    <name type="common">Trichophyton mentagrophytes</name>
    <dbReference type="NCBI Taxonomy" id="663331"/>
    <lineage>
        <taxon>Eukaryota</taxon>
        <taxon>Fungi</taxon>
        <taxon>Dikarya</taxon>
        <taxon>Ascomycota</taxon>
        <taxon>Pezizomycotina</taxon>
        <taxon>Eurotiomycetes</taxon>
        <taxon>Eurotiomycetidae</taxon>
        <taxon>Onygenales</taxon>
        <taxon>Arthrodermataceae</taxon>
        <taxon>Trichophyton</taxon>
    </lineage>
</organism>
<protein>
    <submittedName>
        <fullName evidence="1">Uncharacterized protein</fullName>
    </submittedName>
</protein>
<dbReference type="GeneID" id="9525396"/>
<dbReference type="EMBL" id="ABSU01000038">
    <property type="protein sequence ID" value="EFE29488.1"/>
    <property type="molecule type" value="Genomic_DNA"/>
</dbReference>
<dbReference type="KEGG" id="abe:ARB_03634"/>
<sequence>MTARCTFEEGHIAIPGFRETTFVPRKREYVCPGNIPNSRDNERCSAASAGILLQSPVHTAFAQACSQPPLSSTLAEIFSKVTSARTDADARVRTPHPCIQIYRVFRLISHSDTIY</sequence>
<accession>D4B594</accession>
<proteinExistence type="predicted"/>
<comment type="caution">
    <text evidence="1">The sequence shown here is derived from an EMBL/GenBank/DDBJ whole genome shotgun (WGS) entry which is preliminary data.</text>
</comment>
<dbReference type="AlphaFoldDB" id="D4B594"/>
<keyword evidence="2" id="KW-1185">Reference proteome</keyword>
<dbReference type="Proteomes" id="UP000008866">
    <property type="component" value="Unassembled WGS sequence"/>
</dbReference>
<dbReference type="RefSeq" id="XP_003010128.1">
    <property type="nucleotide sequence ID" value="XM_003010082.1"/>
</dbReference>
<reference evidence="2" key="1">
    <citation type="journal article" date="2011" name="Genome Biol.">
        <title>Comparative and functional genomics provide insights into the pathogenicity of dermatophytic fungi.</title>
        <authorList>
            <person name="Burmester A."/>
            <person name="Shelest E."/>
            <person name="Gloeckner G."/>
            <person name="Heddergott C."/>
            <person name="Schindler S."/>
            <person name="Staib P."/>
            <person name="Heidel A."/>
            <person name="Felder M."/>
            <person name="Petzold A."/>
            <person name="Szafranski K."/>
            <person name="Feuermann M."/>
            <person name="Pedruzzi I."/>
            <person name="Priebe S."/>
            <person name="Groth M."/>
            <person name="Winkler R."/>
            <person name="Li W."/>
            <person name="Kniemeyer O."/>
            <person name="Schroeckh V."/>
            <person name="Hertweck C."/>
            <person name="Hube B."/>
            <person name="White T.C."/>
            <person name="Platzer M."/>
            <person name="Guthke R."/>
            <person name="Heitman J."/>
            <person name="Woestemeyer J."/>
            <person name="Zipfel P.F."/>
            <person name="Monod M."/>
            <person name="Brakhage A.A."/>
        </authorList>
    </citation>
    <scope>NUCLEOTIDE SEQUENCE [LARGE SCALE GENOMIC DNA]</scope>
    <source>
        <strain evidence="2">ATCC MYA-4681 / CBS 112371</strain>
    </source>
</reference>